<comment type="caution">
    <text evidence="3">The sequence shown here is derived from an EMBL/GenBank/DDBJ whole genome shotgun (WGS) entry which is preliminary data.</text>
</comment>
<evidence type="ECO:0000313" key="3">
    <source>
        <dbReference type="EMBL" id="OGM03390.1"/>
    </source>
</evidence>
<gene>
    <name evidence="3" type="ORF">A2008_14080</name>
</gene>
<evidence type="ECO:0000313" key="4">
    <source>
        <dbReference type="Proteomes" id="UP000178735"/>
    </source>
</evidence>
<protein>
    <recommendedName>
        <fullName evidence="5">HEAT repeat domain-containing protein</fullName>
    </recommendedName>
</protein>
<proteinExistence type="predicted"/>
<accession>A0A1F7WKQ5</accession>
<feature type="coiled-coil region" evidence="1">
    <location>
        <begin position="5"/>
        <end position="32"/>
    </location>
</feature>
<dbReference type="STRING" id="1817813.A2008_14080"/>
<keyword evidence="1" id="KW-0175">Coiled coil</keyword>
<dbReference type="InterPro" id="IPR011989">
    <property type="entry name" value="ARM-like"/>
</dbReference>
<dbReference type="InterPro" id="IPR016024">
    <property type="entry name" value="ARM-type_fold"/>
</dbReference>
<dbReference type="SUPFAM" id="SSF48371">
    <property type="entry name" value="ARM repeat"/>
    <property type="match status" value="1"/>
</dbReference>
<name>A0A1F7WKQ5_9BACT</name>
<organism evidence="3 4">
    <name type="scientific">Candidatus Wallbacteria bacterium GWC2_49_35</name>
    <dbReference type="NCBI Taxonomy" id="1817813"/>
    <lineage>
        <taxon>Bacteria</taxon>
        <taxon>Candidatus Walliibacteriota</taxon>
    </lineage>
</organism>
<reference evidence="3 4" key="1">
    <citation type="journal article" date="2016" name="Nat. Commun.">
        <title>Thousands of microbial genomes shed light on interconnected biogeochemical processes in an aquifer system.</title>
        <authorList>
            <person name="Anantharaman K."/>
            <person name="Brown C.T."/>
            <person name="Hug L.A."/>
            <person name="Sharon I."/>
            <person name="Castelle C.J."/>
            <person name="Probst A.J."/>
            <person name="Thomas B.C."/>
            <person name="Singh A."/>
            <person name="Wilkins M.J."/>
            <person name="Karaoz U."/>
            <person name="Brodie E.L."/>
            <person name="Williams K.H."/>
            <person name="Hubbard S.S."/>
            <person name="Banfield J.F."/>
        </authorList>
    </citation>
    <scope>NUCLEOTIDE SEQUENCE [LARGE SCALE GENOMIC DNA]</scope>
</reference>
<feature type="transmembrane region" description="Helical" evidence="2">
    <location>
        <begin position="323"/>
        <end position="339"/>
    </location>
</feature>
<dbReference type="Gene3D" id="1.25.10.10">
    <property type="entry name" value="Leucine-rich Repeat Variant"/>
    <property type="match status" value="1"/>
</dbReference>
<dbReference type="EMBL" id="MGFH01000167">
    <property type="protein sequence ID" value="OGM03390.1"/>
    <property type="molecule type" value="Genomic_DNA"/>
</dbReference>
<evidence type="ECO:0000256" key="1">
    <source>
        <dbReference type="SAM" id="Coils"/>
    </source>
</evidence>
<keyword evidence="2" id="KW-0812">Transmembrane</keyword>
<dbReference type="Proteomes" id="UP000178735">
    <property type="component" value="Unassembled WGS sequence"/>
</dbReference>
<keyword evidence="2" id="KW-1133">Transmembrane helix</keyword>
<dbReference type="AlphaFoldDB" id="A0A1F7WKQ5"/>
<keyword evidence="2" id="KW-0472">Membrane</keyword>
<evidence type="ECO:0000256" key="2">
    <source>
        <dbReference type="SAM" id="Phobius"/>
    </source>
</evidence>
<sequence length="1025" mass="112514">MDVNLLKLKLNSEKTEERLSGLREAIAESEALAVYVIKDYIKNEKNETILSAMLIACSKIGGAGEIDFIGSFLGHENFKIQKYAFQSLLLIDSPAVRPYIIRTMTEKDSRLKQMAVRAIRDLGKKKCLETIESMLISEIEWQRTSALEVLEMLNNILYENELVDILTRAIASSKKDFCAESVQKLKKIYDTGSEYAVDSVKKLLAASSGEDLKKIILKAMPAAAALKEESAAPAVATDKLPADAVEEKTVSQTAAPGEKEEEVINDFSNYIDKVVKARTGKKAIVSAAASEDKAFYVLWLINVTLFFRWLALFPFKFIYSHKFKFGALALSALMFYLYVCPEIMLGKGSFGDLKPVSRQSLSEYLASQGYDLNRDPSGDILAFSHDHWINSIWGAESYLGSSIIFSAYEINLKNSEIFEGTAYFDKYGAAGSVSGIKNLTETSMADEEELVVLANSFAYLSNARDGLKILTIQEGDYTNKRQFLFKQNVDISSITNSALAVNLLKVETKKGENLRNVSLNVDSGNIDPPDFPVEYIPNIEADEPFVPRLVEKVRNLGFVGPEKIARLEDFYYNTTDYFKRKFYSGYEEEEDSARITRGSEDDGEVETAAAAPESSEIKIAAGSGAANTAEANTAAVEINNAPKEIAVSTENGKAFYQGLKNASLATFTEMTSAGSALSTAVYLKESFGGALNSDALMTAFLKGTPPASAINAIADQNAASDQNASTVETAISGIFPANIEPLLKKNGMKDEGVWSSAEVAFTDETPVAFKTKLRVDSKRSFAVMHFLCIDISKIDLRLVPGTNEPVSSIGLKGKGVIPRDESTYQSLICAFNGGFRTKHGQWGFIADGVSYMPPAKGIATVMVDAKGAIKMGTWGSAGFDTVENIMHLRQNLPPILESNVVNMKHDYWGASIDNKTRVWRSALGISRDGKWLIYGAGNSLGHDTLAAGMSLAGCDYAMQLDINDYHTYLYTYKHNGTDKKGNLKLKASMLSDGMSGETKRCLEPYTRDFFYVTLKQPEIKTASSR</sequence>
<feature type="transmembrane region" description="Helical" evidence="2">
    <location>
        <begin position="294"/>
        <end position="311"/>
    </location>
</feature>
<evidence type="ECO:0008006" key="5">
    <source>
        <dbReference type="Google" id="ProtNLM"/>
    </source>
</evidence>